<accession>A0A212K501</accession>
<dbReference type="SUPFAM" id="SSF89360">
    <property type="entry name" value="HesB-like domain"/>
    <property type="match status" value="1"/>
</dbReference>
<dbReference type="AlphaFoldDB" id="A0A212K501"/>
<feature type="domain" description="Core" evidence="2">
    <location>
        <begin position="2"/>
        <end position="101"/>
    </location>
</feature>
<comment type="similarity">
    <text evidence="1">Belongs to the HesB/IscA family.</text>
</comment>
<dbReference type="NCBIfam" id="TIGR00049">
    <property type="entry name" value="iron-sulfur cluster assembly accessory protein"/>
    <property type="match status" value="1"/>
</dbReference>
<name>A0A212K501_9PROT</name>
<dbReference type="PANTHER" id="PTHR10072:SF41">
    <property type="entry name" value="IRON-SULFUR CLUSTER ASSEMBLY 1 HOMOLOG, MITOCHONDRIAL"/>
    <property type="match status" value="1"/>
</dbReference>
<dbReference type="InterPro" id="IPR035903">
    <property type="entry name" value="HesB-like_dom_sf"/>
</dbReference>
<organism evidence="3">
    <name type="scientific">uncultured Alphaproteobacteria bacterium</name>
    <dbReference type="NCBI Taxonomy" id="91750"/>
    <lineage>
        <taxon>Bacteria</taxon>
        <taxon>Pseudomonadati</taxon>
        <taxon>Pseudomonadota</taxon>
        <taxon>Alphaproteobacteria</taxon>
        <taxon>environmental samples</taxon>
    </lineage>
</organism>
<dbReference type="GO" id="GO:0016226">
    <property type="term" value="P:iron-sulfur cluster assembly"/>
    <property type="evidence" value="ECO:0007669"/>
    <property type="project" value="InterPro"/>
</dbReference>
<dbReference type="InterPro" id="IPR000361">
    <property type="entry name" value="ATAP_core_dom"/>
</dbReference>
<protein>
    <recommendedName>
        <fullName evidence="2">Core domain-containing protein</fullName>
    </recommendedName>
</protein>
<sequence length="113" mass="11036">MITLTEAARDKLAELCAGLPGGGIRIVAVLGGCVGIRYVMSYAEAQARGDLVVRDGGAAVFLDPGSAASLAGTVVDFVAAVGGGGFTFANPNAVGRCSCGDADARCASARGAA</sequence>
<proteinExistence type="inferred from homology"/>
<dbReference type="EMBL" id="FLUO01000001">
    <property type="protein sequence ID" value="SBW06736.1"/>
    <property type="molecule type" value="Genomic_DNA"/>
</dbReference>
<reference evidence="3" key="1">
    <citation type="submission" date="2016-04" db="EMBL/GenBank/DDBJ databases">
        <authorList>
            <person name="Evans L.H."/>
            <person name="Alamgir A."/>
            <person name="Owens N."/>
            <person name="Weber N.D."/>
            <person name="Virtaneva K."/>
            <person name="Barbian K."/>
            <person name="Babar A."/>
            <person name="Rosenke K."/>
        </authorList>
    </citation>
    <scope>NUCLEOTIDE SEQUENCE</scope>
    <source>
        <strain evidence="3">86</strain>
    </source>
</reference>
<evidence type="ECO:0000313" key="3">
    <source>
        <dbReference type="EMBL" id="SBW06736.1"/>
    </source>
</evidence>
<gene>
    <name evidence="3" type="ORF">KL86APRO_12146</name>
</gene>
<dbReference type="Gene3D" id="2.60.300.12">
    <property type="entry name" value="HesB-like domain"/>
    <property type="match status" value="1"/>
</dbReference>
<dbReference type="GO" id="GO:0051537">
    <property type="term" value="F:2 iron, 2 sulfur cluster binding"/>
    <property type="evidence" value="ECO:0007669"/>
    <property type="project" value="TreeGrafter"/>
</dbReference>
<evidence type="ECO:0000256" key="1">
    <source>
        <dbReference type="ARBA" id="ARBA00006718"/>
    </source>
</evidence>
<dbReference type="PANTHER" id="PTHR10072">
    <property type="entry name" value="IRON-SULFUR CLUSTER ASSEMBLY PROTEIN"/>
    <property type="match status" value="1"/>
</dbReference>
<evidence type="ECO:0000259" key="2">
    <source>
        <dbReference type="Pfam" id="PF01521"/>
    </source>
</evidence>
<dbReference type="InterPro" id="IPR016092">
    <property type="entry name" value="ATAP"/>
</dbReference>
<dbReference type="GO" id="GO:0005737">
    <property type="term" value="C:cytoplasm"/>
    <property type="evidence" value="ECO:0007669"/>
    <property type="project" value="TreeGrafter"/>
</dbReference>
<dbReference type="InterPro" id="IPR050322">
    <property type="entry name" value="Fe-S_cluster_asmbl/transfer"/>
</dbReference>
<dbReference type="Pfam" id="PF01521">
    <property type="entry name" value="Fe-S_biosyn"/>
    <property type="match status" value="1"/>
</dbReference>